<keyword evidence="2" id="KW-1185">Reference proteome</keyword>
<accession>A0A7X9RWD7</accession>
<proteinExistence type="predicted"/>
<gene>
    <name evidence="1" type="ORF">HHU12_17960</name>
</gene>
<dbReference type="AlphaFoldDB" id="A0A7X9RWD7"/>
<dbReference type="Proteomes" id="UP000576082">
    <property type="component" value="Unassembled WGS sequence"/>
</dbReference>
<reference evidence="1 2" key="1">
    <citation type="submission" date="2020-04" db="EMBL/GenBank/DDBJ databases">
        <title>Flammeovirga sp. SR4, a novel species isolated from seawater.</title>
        <authorList>
            <person name="Wang X."/>
        </authorList>
    </citation>
    <scope>NUCLEOTIDE SEQUENCE [LARGE SCALE GENOMIC DNA]</scope>
    <source>
        <strain evidence="1 2">ATCC 23126</strain>
    </source>
</reference>
<sequence>MEDEVLIRPGKGILKHYTTKKIKGSKKVALEMTIGEEKLYAVKERNFLKVLKSIHSFENVVAYIAEKKPSGKEYILDMIGYPDRDATSEDEIQLLNSIL</sequence>
<comment type="caution">
    <text evidence="1">The sequence shown here is derived from an EMBL/GenBank/DDBJ whole genome shotgun (WGS) entry which is preliminary data.</text>
</comment>
<dbReference type="EMBL" id="JABANE010000050">
    <property type="protein sequence ID" value="NME69864.1"/>
    <property type="molecule type" value="Genomic_DNA"/>
</dbReference>
<dbReference type="RefSeq" id="WP_169658118.1">
    <property type="nucleotide sequence ID" value="NZ_JABANE010000050.1"/>
</dbReference>
<name>A0A7X9RWD7_9BACT</name>
<evidence type="ECO:0000313" key="2">
    <source>
        <dbReference type="Proteomes" id="UP000576082"/>
    </source>
</evidence>
<organism evidence="1 2">
    <name type="scientific">Flammeovirga aprica JL-4</name>
    <dbReference type="NCBI Taxonomy" id="694437"/>
    <lineage>
        <taxon>Bacteria</taxon>
        <taxon>Pseudomonadati</taxon>
        <taxon>Bacteroidota</taxon>
        <taxon>Cytophagia</taxon>
        <taxon>Cytophagales</taxon>
        <taxon>Flammeovirgaceae</taxon>
        <taxon>Flammeovirga</taxon>
    </lineage>
</organism>
<protein>
    <submittedName>
        <fullName evidence="1">Uncharacterized protein</fullName>
    </submittedName>
</protein>
<evidence type="ECO:0000313" key="1">
    <source>
        <dbReference type="EMBL" id="NME69864.1"/>
    </source>
</evidence>